<dbReference type="Proteomes" id="UP000198775">
    <property type="component" value="Unassembled WGS sequence"/>
</dbReference>
<dbReference type="RefSeq" id="WP_092661525.1">
    <property type="nucleotide sequence ID" value="NZ_FOCX01000014.1"/>
</dbReference>
<proteinExistence type="predicted"/>
<feature type="transmembrane region" description="Helical" evidence="1">
    <location>
        <begin position="272"/>
        <end position="292"/>
    </location>
</feature>
<keyword evidence="1" id="KW-0472">Membrane</keyword>
<dbReference type="EMBL" id="FOCX01000014">
    <property type="protein sequence ID" value="SEO55750.1"/>
    <property type="molecule type" value="Genomic_DNA"/>
</dbReference>
<dbReference type="GO" id="GO:0080120">
    <property type="term" value="P:CAAX-box protein maturation"/>
    <property type="evidence" value="ECO:0007669"/>
    <property type="project" value="UniProtKB-ARBA"/>
</dbReference>
<name>A0A1H8QNH2_9EURY</name>
<feature type="transmembrane region" description="Helical" evidence="1">
    <location>
        <begin position="16"/>
        <end position="36"/>
    </location>
</feature>
<feature type="transmembrane region" description="Helical" evidence="1">
    <location>
        <begin position="189"/>
        <end position="209"/>
    </location>
</feature>
<gene>
    <name evidence="3" type="ORF">SAMN05216388_101458</name>
</gene>
<feature type="transmembrane region" description="Helical" evidence="1">
    <location>
        <begin position="331"/>
        <end position="350"/>
    </location>
</feature>
<dbReference type="Pfam" id="PF02517">
    <property type="entry name" value="Rce1-like"/>
    <property type="match status" value="1"/>
</dbReference>
<dbReference type="AlphaFoldDB" id="A0A1H8QNH2"/>
<dbReference type="PANTHER" id="PTHR36435">
    <property type="entry name" value="SLR1288 PROTEIN"/>
    <property type="match status" value="1"/>
</dbReference>
<keyword evidence="1" id="KW-1133">Transmembrane helix</keyword>
<feature type="transmembrane region" description="Helical" evidence="1">
    <location>
        <begin position="77"/>
        <end position="98"/>
    </location>
</feature>
<accession>A0A1H8QNH2</accession>
<dbReference type="OrthoDB" id="275779at2157"/>
<reference evidence="4" key="1">
    <citation type="submission" date="2016-10" db="EMBL/GenBank/DDBJ databases">
        <authorList>
            <person name="Varghese N."/>
            <person name="Submissions S."/>
        </authorList>
    </citation>
    <scope>NUCLEOTIDE SEQUENCE [LARGE SCALE GENOMIC DNA]</scope>
    <source>
        <strain evidence="4">IBRC-M 10043</strain>
    </source>
</reference>
<dbReference type="InterPro" id="IPR003675">
    <property type="entry name" value="Rce1/LyrA-like_dom"/>
</dbReference>
<feature type="transmembrane region" description="Helical" evidence="1">
    <location>
        <begin position="147"/>
        <end position="169"/>
    </location>
</feature>
<organism evidence="3 4">
    <name type="scientific">Halorientalis persicus</name>
    <dbReference type="NCBI Taxonomy" id="1367881"/>
    <lineage>
        <taxon>Archaea</taxon>
        <taxon>Methanobacteriati</taxon>
        <taxon>Methanobacteriota</taxon>
        <taxon>Stenosarchaea group</taxon>
        <taxon>Halobacteria</taxon>
        <taxon>Halobacteriales</taxon>
        <taxon>Haloarculaceae</taxon>
        <taxon>Halorientalis</taxon>
    </lineage>
</organism>
<evidence type="ECO:0000256" key="1">
    <source>
        <dbReference type="SAM" id="Phobius"/>
    </source>
</evidence>
<feature type="transmembrane region" description="Helical" evidence="1">
    <location>
        <begin position="42"/>
        <end position="65"/>
    </location>
</feature>
<sequence>MAAVDGVDGRGSRTTAAPTTGLVLAGVALAASGLPWTGGTPIVAVPGIDGSVVGVVLAAGAALTFGLRRHGIADRRLGAPVAGLFSLALFGFALYQLMRPAIGTDAVPEVGLGLPIAALAGLGAAAVAVADYDAIADDAFWGRVKGVAVAIALAGGAFVSLFVAQLLAVVPLSIVGLVGLEPDLQSPPVLTVVTTFSYLGTVGFVVLYLKGRDLPWSYVDVSTPSARDLLATVGGLFVLLLLLGGVTTLVQQLGLPSSDSQIQQQAMENPPLALYFVVLSFLVIAPVEELAYRNVVQKYLYEHFSGRSAVILAAAVFGAVHFSQYQSANPLATLTTLVTISVLSLLLGYVYYRTENLVVPILVHGAFNALQFLAVYLQATGQLPAA</sequence>
<evidence type="ECO:0000259" key="2">
    <source>
        <dbReference type="Pfam" id="PF02517"/>
    </source>
</evidence>
<protein>
    <recommendedName>
        <fullName evidence="2">CAAX prenyl protease 2/Lysostaphin resistance protein A-like domain-containing protein</fullName>
    </recommendedName>
</protein>
<dbReference type="GO" id="GO:0004175">
    <property type="term" value="F:endopeptidase activity"/>
    <property type="evidence" value="ECO:0007669"/>
    <property type="project" value="UniProtKB-ARBA"/>
</dbReference>
<keyword evidence="4" id="KW-1185">Reference proteome</keyword>
<dbReference type="InterPro" id="IPR052710">
    <property type="entry name" value="CAAX_protease"/>
</dbReference>
<keyword evidence="1" id="KW-0812">Transmembrane</keyword>
<evidence type="ECO:0000313" key="4">
    <source>
        <dbReference type="Proteomes" id="UP000198775"/>
    </source>
</evidence>
<dbReference type="PANTHER" id="PTHR36435:SF1">
    <property type="entry name" value="CAAX AMINO TERMINAL PROTEASE FAMILY PROTEIN"/>
    <property type="match status" value="1"/>
</dbReference>
<feature type="transmembrane region" description="Helical" evidence="1">
    <location>
        <begin position="229"/>
        <end position="252"/>
    </location>
</feature>
<feature type="transmembrane region" description="Helical" evidence="1">
    <location>
        <begin position="110"/>
        <end position="135"/>
    </location>
</feature>
<feature type="domain" description="CAAX prenyl protease 2/Lysostaphin resistance protein A-like" evidence="2">
    <location>
        <begin position="272"/>
        <end position="370"/>
    </location>
</feature>
<feature type="transmembrane region" description="Helical" evidence="1">
    <location>
        <begin position="357"/>
        <end position="377"/>
    </location>
</feature>
<evidence type="ECO:0000313" key="3">
    <source>
        <dbReference type="EMBL" id="SEO55750.1"/>
    </source>
</evidence>
<feature type="transmembrane region" description="Helical" evidence="1">
    <location>
        <begin position="304"/>
        <end position="325"/>
    </location>
</feature>